<protein>
    <submittedName>
        <fullName evidence="1">Ribonuclease H-like domain-containing protein</fullName>
    </submittedName>
</protein>
<dbReference type="Proteomes" id="UP000664859">
    <property type="component" value="Unassembled WGS sequence"/>
</dbReference>
<dbReference type="InterPro" id="IPR012337">
    <property type="entry name" value="RNaseH-like_sf"/>
</dbReference>
<proteinExistence type="predicted"/>
<organism evidence="1 2">
    <name type="scientific">Tribonema minus</name>
    <dbReference type="NCBI Taxonomy" id="303371"/>
    <lineage>
        <taxon>Eukaryota</taxon>
        <taxon>Sar</taxon>
        <taxon>Stramenopiles</taxon>
        <taxon>Ochrophyta</taxon>
        <taxon>PX clade</taxon>
        <taxon>Xanthophyceae</taxon>
        <taxon>Tribonematales</taxon>
        <taxon>Tribonemataceae</taxon>
        <taxon>Tribonema</taxon>
    </lineage>
</organism>
<dbReference type="AlphaFoldDB" id="A0A835ZEI1"/>
<gene>
    <name evidence="1" type="ORF">JKP88DRAFT_161894</name>
</gene>
<keyword evidence="2" id="KW-1185">Reference proteome</keyword>
<dbReference type="OrthoDB" id="270189at2759"/>
<sequence length="256" mass="29283">MTPSPQLFSSQNRYNALWMMLDIECTSLDYTSPDFGILEIAASVVDDAMEVIDTFHVIVHQNARIIGNSSRWCKQRFRSRLEGGNDLFAQCELSTITEEMAGAMLEAFILKHAKKRQPAAGSEHDAQKRNLFRAAEFEPIDALVAHEVVDGPAEEVAPPKQQMKVESTGMEHYRIMLAGCSVYFDRAVLLHCYPRLRMYIGHKTIELSSLLEIVRRWRPDLLRSLPPTQECHRALVDVMEAVSLLRWFWRSFLVSV</sequence>
<evidence type="ECO:0000313" key="1">
    <source>
        <dbReference type="EMBL" id="KAG5187473.1"/>
    </source>
</evidence>
<dbReference type="Gene3D" id="3.30.420.10">
    <property type="entry name" value="Ribonuclease H-like superfamily/Ribonuclease H"/>
    <property type="match status" value="2"/>
</dbReference>
<reference evidence="1" key="1">
    <citation type="submission" date="2021-02" db="EMBL/GenBank/DDBJ databases">
        <title>First Annotated Genome of the Yellow-green Alga Tribonema minus.</title>
        <authorList>
            <person name="Mahan K.M."/>
        </authorList>
    </citation>
    <scope>NUCLEOTIDE SEQUENCE</scope>
    <source>
        <strain evidence="1">UTEX B ZZ1240</strain>
    </source>
</reference>
<dbReference type="InterPro" id="IPR036397">
    <property type="entry name" value="RNaseH_sf"/>
</dbReference>
<comment type="caution">
    <text evidence="1">The sequence shown here is derived from an EMBL/GenBank/DDBJ whole genome shotgun (WGS) entry which is preliminary data.</text>
</comment>
<evidence type="ECO:0000313" key="2">
    <source>
        <dbReference type="Proteomes" id="UP000664859"/>
    </source>
</evidence>
<dbReference type="GO" id="GO:0003676">
    <property type="term" value="F:nucleic acid binding"/>
    <property type="evidence" value="ECO:0007669"/>
    <property type="project" value="InterPro"/>
</dbReference>
<dbReference type="SUPFAM" id="SSF53098">
    <property type="entry name" value="Ribonuclease H-like"/>
    <property type="match status" value="1"/>
</dbReference>
<dbReference type="EMBL" id="JAFCMP010000090">
    <property type="protein sequence ID" value="KAG5187473.1"/>
    <property type="molecule type" value="Genomic_DNA"/>
</dbReference>
<accession>A0A835ZEI1</accession>
<name>A0A835ZEI1_9STRA</name>